<sequence length="343" mass="37572">MNHISVGEKDTAVDTADDLSHLDPDGQPPHELRFDATVPRGLVHRKAVAEVFVTDSRQLGGDVFEVAAQLPRGHVMLEDQTYDLPIVLEACRQAGVLVSHRHFDVPMDQAFIMQSLTMEIADPLVLRQGDEPARLLISIDAEVHRSRSGRIQGYGFTGELFLEGRHFGTASGALFFLRKKVYKEIRAKGRAALDLAGSVQPLPVRCAPATVGRRDQRNVVVSDPVQRKEGGWAATVFADRSHPHLFDHPLDHLPGNLLIEAARQLAVVAVSREGGLAPASLTPRSVSAEFNQFCENDLATVVEAEAAPFRKDERLGSVAAVDVRVLQQGRVCATIRIEVAQWV</sequence>
<proteinExistence type="predicted"/>
<name>A0ABY5D3M8_9ACTN</name>
<evidence type="ECO:0000313" key="4">
    <source>
        <dbReference type="Proteomes" id="UP001055940"/>
    </source>
</evidence>
<feature type="domain" description="A-factor biosynthesis hotdog" evidence="2">
    <location>
        <begin position="211"/>
        <end position="337"/>
    </location>
</feature>
<protein>
    <recommendedName>
        <fullName evidence="2">A-factor biosynthesis hotdog domain-containing protein</fullName>
    </recommendedName>
</protein>
<reference evidence="3" key="1">
    <citation type="submission" date="2022-06" db="EMBL/GenBank/DDBJ databases">
        <authorList>
            <person name="Ping M."/>
        </authorList>
    </citation>
    <scope>NUCLEOTIDE SEQUENCE</scope>
    <source>
        <strain evidence="3">JCM11759T</strain>
    </source>
</reference>
<evidence type="ECO:0000259" key="2">
    <source>
        <dbReference type="Pfam" id="PF03756"/>
    </source>
</evidence>
<dbReference type="RefSeq" id="WP_254417220.1">
    <property type="nucleotide sequence ID" value="NZ_BAAAJB010000011.1"/>
</dbReference>
<evidence type="ECO:0000256" key="1">
    <source>
        <dbReference type="SAM" id="MobiDB-lite"/>
    </source>
</evidence>
<organism evidence="3 4">
    <name type="scientific">Nocardiopsis exhalans</name>
    <dbReference type="NCBI Taxonomy" id="163604"/>
    <lineage>
        <taxon>Bacteria</taxon>
        <taxon>Bacillati</taxon>
        <taxon>Actinomycetota</taxon>
        <taxon>Actinomycetes</taxon>
        <taxon>Streptosporangiales</taxon>
        <taxon>Nocardiopsidaceae</taxon>
        <taxon>Nocardiopsis</taxon>
    </lineage>
</organism>
<dbReference type="Pfam" id="PF03756">
    <property type="entry name" value="AfsA"/>
    <property type="match status" value="2"/>
</dbReference>
<gene>
    <name evidence="3" type="ORF">NE857_20455</name>
</gene>
<keyword evidence="4" id="KW-1185">Reference proteome</keyword>
<dbReference type="EMBL" id="CP099837">
    <property type="protein sequence ID" value="USY17698.1"/>
    <property type="molecule type" value="Genomic_DNA"/>
</dbReference>
<feature type="region of interest" description="Disordered" evidence="1">
    <location>
        <begin position="1"/>
        <end position="31"/>
    </location>
</feature>
<evidence type="ECO:0000313" key="3">
    <source>
        <dbReference type="EMBL" id="USY17698.1"/>
    </source>
</evidence>
<feature type="domain" description="A-factor biosynthesis hotdog" evidence="2">
    <location>
        <begin position="42"/>
        <end position="172"/>
    </location>
</feature>
<dbReference type="InterPro" id="IPR005509">
    <property type="entry name" value="AfsA_hotdog_dom"/>
</dbReference>
<dbReference type="InterPro" id="IPR047757">
    <property type="entry name" value="AfsA-like"/>
</dbReference>
<dbReference type="NCBIfam" id="NF041195">
    <property type="entry name" value="ScbA_BarX_GamBu"/>
    <property type="match status" value="1"/>
</dbReference>
<dbReference type="Proteomes" id="UP001055940">
    <property type="component" value="Chromosome"/>
</dbReference>
<accession>A0ABY5D3M8</accession>